<dbReference type="EMBL" id="DS469565">
    <property type="protein sequence ID" value="EDO42406.1"/>
    <property type="molecule type" value="Genomic_DNA"/>
</dbReference>
<keyword evidence="1" id="KW-0175">Coiled coil</keyword>
<dbReference type="InterPro" id="IPR059089">
    <property type="entry name" value="Kazrin_N"/>
</dbReference>
<feature type="coiled-coil region" evidence="1">
    <location>
        <begin position="87"/>
        <end position="233"/>
    </location>
</feature>
<evidence type="ECO:0000313" key="3">
    <source>
        <dbReference type="EMBL" id="EDO42406.1"/>
    </source>
</evidence>
<dbReference type="HOGENOM" id="CLU_1100795_0_0_1"/>
<dbReference type="InterPro" id="IPR037614">
    <property type="entry name" value="Kazrin"/>
</dbReference>
<sequence length="253" mass="29766">MEQAEHESKRLKEEKFMIAAKINNSLNSVNREVEHLKAELQDQDKRLAELASGRERVPHRSESTSCSNLPSTVFDSCENTEDTGPKLGDMTIENQRLRQENEFLSKELDEFKERNTNLTELLERLHCCEHEISRAKETIVCMKAERKKLKSEKMELLSQMKQVYAILEDKESELGEFIKNYQQHMRESEIKIQRLLSEKESWERERKNSLQYLDDMNTQLRTKESQLAVVESELLEVKQHLTLLRLNAPSRES</sequence>
<proteinExistence type="predicted"/>
<dbReference type="PANTHER" id="PTHR12776:SF1">
    <property type="entry name" value="KAZRIN"/>
    <property type="match status" value="1"/>
</dbReference>
<organism evidence="3 4">
    <name type="scientific">Nematostella vectensis</name>
    <name type="common">Starlet sea anemone</name>
    <dbReference type="NCBI Taxonomy" id="45351"/>
    <lineage>
        <taxon>Eukaryota</taxon>
        <taxon>Metazoa</taxon>
        <taxon>Cnidaria</taxon>
        <taxon>Anthozoa</taxon>
        <taxon>Hexacorallia</taxon>
        <taxon>Actiniaria</taxon>
        <taxon>Edwardsiidae</taxon>
        <taxon>Nematostella</taxon>
    </lineage>
</organism>
<evidence type="ECO:0000313" key="4">
    <source>
        <dbReference type="Proteomes" id="UP000001593"/>
    </source>
</evidence>
<reference evidence="3 4" key="1">
    <citation type="journal article" date="2007" name="Science">
        <title>Sea anemone genome reveals ancestral eumetazoan gene repertoire and genomic organization.</title>
        <authorList>
            <person name="Putnam N.H."/>
            <person name="Srivastava M."/>
            <person name="Hellsten U."/>
            <person name="Dirks B."/>
            <person name="Chapman J."/>
            <person name="Salamov A."/>
            <person name="Terry A."/>
            <person name="Shapiro H."/>
            <person name="Lindquist E."/>
            <person name="Kapitonov V.V."/>
            <person name="Jurka J."/>
            <person name="Genikhovich G."/>
            <person name="Grigoriev I.V."/>
            <person name="Lucas S.M."/>
            <person name="Steele R.E."/>
            <person name="Finnerty J.R."/>
            <person name="Technau U."/>
            <person name="Martindale M.Q."/>
            <person name="Rokhsar D.S."/>
        </authorList>
    </citation>
    <scope>NUCLEOTIDE SEQUENCE [LARGE SCALE GENOMIC DNA]</scope>
    <source>
        <strain evidence="4">CH2 X CH6</strain>
    </source>
</reference>
<dbReference type="AlphaFoldDB" id="A7S1Q0"/>
<name>A7S1Q0_NEMVE</name>
<keyword evidence="4" id="KW-1185">Reference proteome</keyword>
<dbReference type="eggNOG" id="KOG0249">
    <property type="taxonomic scope" value="Eukaryota"/>
</dbReference>
<dbReference type="OMA" id="CEHEISR"/>
<evidence type="ECO:0000256" key="1">
    <source>
        <dbReference type="SAM" id="Coils"/>
    </source>
</evidence>
<dbReference type="InParanoid" id="A7S1Q0"/>
<dbReference type="PANTHER" id="PTHR12776">
    <property type="entry name" value="KAZRIN-RELATED"/>
    <property type="match status" value="1"/>
</dbReference>
<dbReference type="PhylomeDB" id="A7S1Q0"/>
<dbReference type="STRING" id="45351.A7S1Q0"/>
<gene>
    <name evidence="3" type="ORF">NEMVEDRAFT_v1g101137</name>
</gene>
<feature type="domain" description="Kazrin N-terminal" evidence="2">
    <location>
        <begin position="88"/>
        <end position="242"/>
    </location>
</feature>
<protein>
    <recommendedName>
        <fullName evidence="2">Kazrin N-terminal domain-containing protein</fullName>
    </recommendedName>
</protein>
<feature type="non-terminal residue" evidence="3">
    <location>
        <position position="253"/>
    </location>
</feature>
<dbReference type="Pfam" id="PF25986">
    <property type="entry name" value="Kazrin"/>
    <property type="match status" value="1"/>
</dbReference>
<feature type="coiled-coil region" evidence="1">
    <location>
        <begin position="19"/>
        <end position="53"/>
    </location>
</feature>
<dbReference type="Proteomes" id="UP000001593">
    <property type="component" value="Unassembled WGS sequence"/>
</dbReference>
<evidence type="ECO:0000259" key="2">
    <source>
        <dbReference type="Pfam" id="PF25986"/>
    </source>
</evidence>
<accession>A7S1Q0</accession>